<sequence>MVEKIVCSHIKVSDVESHFEPPKKGSKDDPIIVNNSEEVGQENKLEDNKCKWDATFDAMLDEEQHILVWEYVCKFKDALLFEEGEHLPSEEDYKKTLTLSDVHHLILSFKDSDVDEDEDP</sequence>
<name>A0A8K0DQ32_9ROSA</name>
<comment type="caution">
    <text evidence="1">The sequence shown here is derived from an EMBL/GenBank/DDBJ whole genome shotgun (WGS) entry which is preliminary data.</text>
</comment>
<dbReference type="Proteomes" id="UP000796880">
    <property type="component" value="Unassembled WGS sequence"/>
</dbReference>
<dbReference type="AlphaFoldDB" id="A0A8K0DQ32"/>
<reference evidence="1" key="1">
    <citation type="submission" date="2020-03" db="EMBL/GenBank/DDBJ databases">
        <title>A high-quality chromosome-level genome assembly of a woody plant with both climbing and erect habits, Rhamnella rubrinervis.</title>
        <authorList>
            <person name="Lu Z."/>
            <person name="Yang Y."/>
            <person name="Zhu X."/>
            <person name="Sun Y."/>
        </authorList>
    </citation>
    <scope>NUCLEOTIDE SEQUENCE</scope>
    <source>
        <strain evidence="1">BYM</strain>
        <tissue evidence="1">Leaf</tissue>
    </source>
</reference>
<accession>A0A8K0DQ32</accession>
<proteinExistence type="predicted"/>
<evidence type="ECO:0000313" key="1">
    <source>
        <dbReference type="EMBL" id="KAF3434571.1"/>
    </source>
</evidence>
<dbReference type="EMBL" id="VOIH02000010">
    <property type="protein sequence ID" value="KAF3434571.1"/>
    <property type="molecule type" value="Genomic_DNA"/>
</dbReference>
<keyword evidence="2" id="KW-1185">Reference proteome</keyword>
<organism evidence="1 2">
    <name type="scientific">Rhamnella rubrinervis</name>
    <dbReference type="NCBI Taxonomy" id="2594499"/>
    <lineage>
        <taxon>Eukaryota</taxon>
        <taxon>Viridiplantae</taxon>
        <taxon>Streptophyta</taxon>
        <taxon>Embryophyta</taxon>
        <taxon>Tracheophyta</taxon>
        <taxon>Spermatophyta</taxon>
        <taxon>Magnoliopsida</taxon>
        <taxon>eudicotyledons</taxon>
        <taxon>Gunneridae</taxon>
        <taxon>Pentapetalae</taxon>
        <taxon>rosids</taxon>
        <taxon>fabids</taxon>
        <taxon>Rosales</taxon>
        <taxon>Rhamnaceae</taxon>
        <taxon>rhamnoid group</taxon>
        <taxon>Rhamneae</taxon>
        <taxon>Rhamnella</taxon>
    </lineage>
</organism>
<gene>
    <name evidence="1" type="ORF">FNV43_RR21656</name>
</gene>
<protein>
    <submittedName>
        <fullName evidence="1">Uncharacterized protein</fullName>
    </submittedName>
</protein>
<evidence type="ECO:0000313" key="2">
    <source>
        <dbReference type="Proteomes" id="UP000796880"/>
    </source>
</evidence>